<protein>
    <submittedName>
        <fullName evidence="3">Rare lipoprotein A</fullName>
    </submittedName>
</protein>
<dbReference type="EMBL" id="CADCVL010000261">
    <property type="protein sequence ID" value="CAA9482645.1"/>
    <property type="molecule type" value="Genomic_DNA"/>
</dbReference>
<organism evidence="3">
    <name type="scientific">uncultured Solirubrobacteraceae bacterium</name>
    <dbReference type="NCBI Taxonomy" id="1162706"/>
    <lineage>
        <taxon>Bacteria</taxon>
        <taxon>Bacillati</taxon>
        <taxon>Actinomycetota</taxon>
        <taxon>Thermoleophilia</taxon>
        <taxon>Solirubrobacterales</taxon>
        <taxon>Solirubrobacteraceae</taxon>
        <taxon>environmental samples</taxon>
    </lineage>
</organism>
<dbReference type="CDD" id="cd22268">
    <property type="entry name" value="DPBB_RlpA-like"/>
    <property type="match status" value="1"/>
</dbReference>
<sequence length="220" mass="23683">MRQMLSRSGGLAGAVLLASISGGEEAAHAQAIDAAATPRPEVRSAVTRPTGRVGRALRLRGTVTPAARGRRVSLQVARAGRWKTIARTRTRADGSYRLRLRPREAFSARARIATRAPDGRRIRRGLGRLEIYRSAAASWYGPGLYGNRTGCGGTLTTGSVGVAHKSLPCGTRVTFRHHGRRIRVPVIDRGPYVGGREYDLTSAVARRLGFRGHGAVLATR</sequence>
<name>A0A6J4S3J5_9ACTN</name>
<proteinExistence type="predicted"/>
<evidence type="ECO:0000313" key="3">
    <source>
        <dbReference type="EMBL" id="CAA9482645.1"/>
    </source>
</evidence>
<dbReference type="Pfam" id="PF03330">
    <property type="entry name" value="DPBB_1"/>
    <property type="match status" value="1"/>
</dbReference>
<dbReference type="PANTHER" id="PTHR34183">
    <property type="entry name" value="ENDOLYTIC PEPTIDOGLYCAN TRANSGLYCOSYLASE RLPA"/>
    <property type="match status" value="1"/>
</dbReference>
<dbReference type="AlphaFoldDB" id="A0A6J4S3J5"/>
<accession>A0A6J4S3J5</accession>
<reference evidence="3" key="1">
    <citation type="submission" date="2020-02" db="EMBL/GenBank/DDBJ databases">
        <authorList>
            <person name="Meier V. D."/>
        </authorList>
    </citation>
    <scope>NUCLEOTIDE SEQUENCE</scope>
    <source>
        <strain evidence="3">AVDCRST_MAG65</strain>
    </source>
</reference>
<dbReference type="InterPro" id="IPR009009">
    <property type="entry name" value="RlpA-like_DPBB"/>
</dbReference>
<feature type="domain" description="RlpA-like protein double-psi beta-barrel" evidence="2">
    <location>
        <begin position="136"/>
        <end position="216"/>
    </location>
</feature>
<keyword evidence="3" id="KW-0449">Lipoprotein</keyword>
<dbReference type="InterPro" id="IPR036908">
    <property type="entry name" value="RlpA-like_sf"/>
</dbReference>
<evidence type="ECO:0000259" key="2">
    <source>
        <dbReference type="Pfam" id="PF03330"/>
    </source>
</evidence>
<gene>
    <name evidence="3" type="ORF">AVDCRST_MAG65-1540</name>
</gene>
<dbReference type="PANTHER" id="PTHR34183:SF1">
    <property type="entry name" value="ENDOLYTIC PEPTIDOGLYCAN TRANSGLYCOSYLASE RLPA"/>
    <property type="match status" value="1"/>
</dbReference>
<dbReference type="Gene3D" id="2.40.40.10">
    <property type="entry name" value="RlpA-like domain"/>
    <property type="match status" value="1"/>
</dbReference>
<feature type="region of interest" description="Disordered" evidence="1">
    <location>
        <begin position="31"/>
        <end position="51"/>
    </location>
</feature>
<evidence type="ECO:0000256" key="1">
    <source>
        <dbReference type="SAM" id="MobiDB-lite"/>
    </source>
</evidence>